<organism evidence="1 2">
    <name type="scientific">Winogradskyella immobilis</name>
    <dbReference type="NCBI Taxonomy" id="2816852"/>
    <lineage>
        <taxon>Bacteria</taxon>
        <taxon>Pseudomonadati</taxon>
        <taxon>Bacteroidota</taxon>
        <taxon>Flavobacteriia</taxon>
        <taxon>Flavobacteriales</taxon>
        <taxon>Flavobacteriaceae</taxon>
        <taxon>Winogradskyella</taxon>
    </lineage>
</organism>
<dbReference type="RefSeq" id="WP_227478046.1">
    <property type="nucleotide sequence ID" value="NZ_JAFMPT010000027.1"/>
</dbReference>
<comment type="caution">
    <text evidence="1">The sequence shown here is derived from an EMBL/GenBank/DDBJ whole genome shotgun (WGS) entry which is preliminary data.</text>
</comment>
<dbReference type="Proteomes" id="UP000778797">
    <property type="component" value="Unassembled WGS sequence"/>
</dbReference>
<accession>A0ABS8EQN4</accession>
<evidence type="ECO:0008006" key="3">
    <source>
        <dbReference type="Google" id="ProtNLM"/>
    </source>
</evidence>
<sequence>MKLSRDKIERLTFVKYLHYQAGQQKNLERPLSSSAILTIHDCVECFLQLCFEVKTGKSKTSSQNILDTYSEELNKVFNEEKQQQINKSYIKRINDLRNQLKHATIFTDTKQIPNLYTETELFLTDFTNQIFNIEFDKLSLIQLISEGDVKTYLLDSENHISKNELQKAMWSIGKAFYELENNLNRVEGKYGENILSNHHDVDYLIKYTAQFGGSEPDSVLRENLKEIAEDVNRLQSEIYDLKTILSLSVDLKEYTHFKQHIPYVSKIIKGDTGKVEFWIPDEERENTVEYDIKIVKECMDFTIELALKIE</sequence>
<keyword evidence="2" id="KW-1185">Reference proteome</keyword>
<reference evidence="1" key="1">
    <citation type="submission" date="2021-03" db="EMBL/GenBank/DDBJ databases">
        <authorList>
            <person name="Ping X."/>
        </authorList>
    </citation>
    <scope>NUCLEOTIDE SEQUENCE</scope>
    <source>
        <strain evidence="1">E313</strain>
    </source>
</reference>
<protein>
    <recommendedName>
        <fullName evidence="3">HEPN domain-containing protein</fullName>
    </recommendedName>
</protein>
<evidence type="ECO:0000313" key="1">
    <source>
        <dbReference type="EMBL" id="MCC1485554.1"/>
    </source>
</evidence>
<dbReference type="EMBL" id="JAFMPT010000027">
    <property type="protein sequence ID" value="MCC1485554.1"/>
    <property type="molecule type" value="Genomic_DNA"/>
</dbReference>
<proteinExistence type="predicted"/>
<reference evidence="1" key="2">
    <citation type="submission" date="2021-10" db="EMBL/GenBank/DDBJ databases">
        <title>Genome of Winogradskyella sp. E313.</title>
        <authorList>
            <person name="Zhou Y."/>
        </authorList>
    </citation>
    <scope>NUCLEOTIDE SEQUENCE</scope>
    <source>
        <strain evidence="1">E313</strain>
    </source>
</reference>
<name>A0ABS8EQN4_9FLAO</name>
<gene>
    <name evidence="1" type="ORF">J1C55_13190</name>
</gene>
<evidence type="ECO:0000313" key="2">
    <source>
        <dbReference type="Proteomes" id="UP000778797"/>
    </source>
</evidence>